<dbReference type="EMBL" id="CP026252">
    <property type="protein sequence ID" value="AWP08905.1"/>
    <property type="molecule type" value="Genomic_DNA"/>
</dbReference>
<feature type="region of interest" description="Disordered" evidence="6">
    <location>
        <begin position="3106"/>
        <end position="3132"/>
    </location>
</feature>
<feature type="compositionally biased region" description="Basic and acidic residues" evidence="6">
    <location>
        <begin position="2270"/>
        <end position="2296"/>
    </location>
</feature>
<feature type="compositionally biased region" description="Basic and acidic residues" evidence="6">
    <location>
        <begin position="2577"/>
        <end position="2588"/>
    </location>
</feature>
<feature type="region of interest" description="Disordered" evidence="6">
    <location>
        <begin position="3723"/>
        <end position="3749"/>
    </location>
</feature>
<dbReference type="GO" id="GO:0003341">
    <property type="term" value="P:cilium movement"/>
    <property type="evidence" value="ECO:0007669"/>
    <property type="project" value="TreeGrafter"/>
</dbReference>
<evidence type="ECO:0000256" key="4">
    <source>
        <dbReference type="ARBA" id="ARBA00023069"/>
    </source>
</evidence>
<dbReference type="Proteomes" id="UP000246464">
    <property type="component" value="Chromosome 10"/>
</dbReference>
<feature type="compositionally biased region" description="Basic and acidic residues" evidence="6">
    <location>
        <begin position="1392"/>
        <end position="1403"/>
    </location>
</feature>
<feature type="domain" description="Hydin adenylate kinase-like" evidence="7">
    <location>
        <begin position="2067"/>
        <end position="2142"/>
    </location>
</feature>
<organism evidence="9 10">
    <name type="scientific">Scophthalmus maximus</name>
    <name type="common">Turbot</name>
    <name type="synonym">Psetta maxima</name>
    <dbReference type="NCBI Taxonomy" id="52904"/>
    <lineage>
        <taxon>Eukaryota</taxon>
        <taxon>Metazoa</taxon>
        <taxon>Chordata</taxon>
        <taxon>Craniata</taxon>
        <taxon>Vertebrata</taxon>
        <taxon>Euteleostomi</taxon>
        <taxon>Actinopterygii</taxon>
        <taxon>Neopterygii</taxon>
        <taxon>Teleostei</taxon>
        <taxon>Neoteleostei</taxon>
        <taxon>Acanthomorphata</taxon>
        <taxon>Carangaria</taxon>
        <taxon>Pleuronectiformes</taxon>
        <taxon>Pleuronectoidei</taxon>
        <taxon>Scophthalmidae</taxon>
        <taxon>Scophthalmus</taxon>
    </lineage>
</organism>
<feature type="region of interest" description="Disordered" evidence="6">
    <location>
        <begin position="3632"/>
        <end position="3652"/>
    </location>
</feature>
<feature type="region of interest" description="Disordered" evidence="6">
    <location>
        <begin position="2577"/>
        <end position="2613"/>
    </location>
</feature>
<feature type="domain" description="HYDIN/VesB/CFA65-like Ig-like" evidence="8">
    <location>
        <begin position="752"/>
        <end position="847"/>
    </location>
</feature>
<feature type="region of interest" description="Disordered" evidence="6">
    <location>
        <begin position="2404"/>
        <end position="2473"/>
    </location>
</feature>
<proteinExistence type="predicted"/>
<dbReference type="Gene3D" id="2.60.40.10">
    <property type="entry name" value="Immunoglobulins"/>
    <property type="match status" value="25"/>
</dbReference>
<evidence type="ECO:0000313" key="10">
    <source>
        <dbReference type="Proteomes" id="UP000246464"/>
    </source>
</evidence>
<evidence type="ECO:0000259" key="8">
    <source>
        <dbReference type="Pfam" id="PF22544"/>
    </source>
</evidence>
<feature type="domain" description="HYDIN/VesB/CFA65-like Ig-like" evidence="8">
    <location>
        <begin position="144"/>
        <end position="237"/>
    </location>
</feature>
<feature type="compositionally biased region" description="Polar residues" evidence="6">
    <location>
        <begin position="2600"/>
        <end position="2612"/>
    </location>
</feature>
<feature type="compositionally biased region" description="Basic and acidic residues" evidence="6">
    <location>
        <begin position="2442"/>
        <end position="2456"/>
    </location>
</feature>
<feature type="region of interest" description="Disordered" evidence="6">
    <location>
        <begin position="3503"/>
        <end position="3523"/>
    </location>
</feature>
<feature type="domain" description="HYDIN/VesB/CFA65-like Ig-like" evidence="8">
    <location>
        <begin position="4182"/>
        <end position="4273"/>
    </location>
</feature>
<name>A0A2U9BX54_SCOMX</name>
<keyword evidence="4" id="KW-0969">Cilium</keyword>
<dbReference type="InterPro" id="IPR013783">
    <property type="entry name" value="Ig-like_fold"/>
</dbReference>
<dbReference type="InterPro" id="IPR033768">
    <property type="entry name" value="Hydin_ADK"/>
</dbReference>
<dbReference type="STRING" id="52904.ENSSMAP00000024813"/>
<dbReference type="InterPro" id="IPR033305">
    <property type="entry name" value="Hydin-like"/>
</dbReference>
<dbReference type="GO" id="GO:1904158">
    <property type="term" value="P:axonemal central apparatus assembly"/>
    <property type="evidence" value="ECO:0007669"/>
    <property type="project" value="TreeGrafter"/>
</dbReference>
<dbReference type="SUPFAM" id="SSF52540">
    <property type="entry name" value="P-loop containing nucleoside triphosphate hydrolases"/>
    <property type="match status" value="1"/>
</dbReference>
<feature type="domain" description="Hydin adenylate kinase-like" evidence="7">
    <location>
        <begin position="1978"/>
        <end position="2051"/>
    </location>
</feature>
<protein>
    <submittedName>
        <fullName evidence="9">Putative hydrocephalus-inducing protein-like</fullName>
    </submittedName>
</protein>
<feature type="compositionally biased region" description="Low complexity" evidence="6">
    <location>
        <begin position="3729"/>
        <end position="3744"/>
    </location>
</feature>
<dbReference type="InterPro" id="IPR053879">
    <property type="entry name" value="HYDIN_VesB_CFA65-like_Ig"/>
</dbReference>
<feature type="region of interest" description="Disordered" evidence="6">
    <location>
        <begin position="2045"/>
        <end position="2083"/>
    </location>
</feature>
<feature type="compositionally biased region" description="Basic and acidic residues" evidence="6">
    <location>
        <begin position="3503"/>
        <end position="3517"/>
    </location>
</feature>
<evidence type="ECO:0000256" key="3">
    <source>
        <dbReference type="ARBA" id="ARBA00022490"/>
    </source>
</evidence>
<dbReference type="Pfam" id="PF22544">
    <property type="entry name" value="HYDIN_VesB_CFA65-like_Ig"/>
    <property type="match status" value="5"/>
</dbReference>
<dbReference type="Gene3D" id="3.40.50.300">
    <property type="entry name" value="P-loop containing nucleotide triphosphate hydrolases"/>
    <property type="match status" value="1"/>
</dbReference>
<feature type="region of interest" description="Disordered" evidence="6">
    <location>
        <begin position="1233"/>
        <end position="1277"/>
    </location>
</feature>
<comment type="subcellular location">
    <subcellularLocation>
        <location evidence="1">Cell projection</location>
        <location evidence="1">Cilium</location>
    </subcellularLocation>
    <subcellularLocation>
        <location evidence="2">Cytoplasm</location>
    </subcellularLocation>
</comment>
<feature type="compositionally biased region" description="Polar residues" evidence="6">
    <location>
        <begin position="3632"/>
        <end position="3646"/>
    </location>
</feature>
<evidence type="ECO:0000313" key="9">
    <source>
        <dbReference type="EMBL" id="AWP08905.1"/>
    </source>
</evidence>
<evidence type="ECO:0000259" key="7">
    <source>
        <dbReference type="Pfam" id="PF17213"/>
    </source>
</evidence>
<feature type="domain" description="HYDIN/VesB/CFA65-like Ig-like" evidence="8">
    <location>
        <begin position="4400"/>
        <end position="4494"/>
    </location>
</feature>
<feature type="compositionally biased region" description="Basic residues" evidence="6">
    <location>
        <begin position="2589"/>
        <end position="2599"/>
    </location>
</feature>
<evidence type="ECO:0000256" key="6">
    <source>
        <dbReference type="SAM" id="MobiDB-lite"/>
    </source>
</evidence>
<dbReference type="PANTHER" id="PTHR23053:SF0">
    <property type="entry name" value="HYDROCEPHALUS-INDUCING PROTEIN HOMOLOG"/>
    <property type="match status" value="1"/>
</dbReference>
<feature type="compositionally biased region" description="Basic and acidic residues" evidence="6">
    <location>
        <begin position="2242"/>
        <end position="2262"/>
    </location>
</feature>
<evidence type="ECO:0000256" key="2">
    <source>
        <dbReference type="ARBA" id="ARBA00004496"/>
    </source>
</evidence>
<feature type="domain" description="HYDIN/VesB/CFA65-like Ig-like" evidence="8">
    <location>
        <begin position="406"/>
        <end position="506"/>
    </location>
</feature>
<evidence type="ECO:0000256" key="5">
    <source>
        <dbReference type="ARBA" id="ARBA00023273"/>
    </source>
</evidence>
<keyword evidence="3" id="KW-0963">Cytoplasm</keyword>
<feature type="compositionally biased region" description="Basic and acidic residues" evidence="6">
    <location>
        <begin position="7"/>
        <end position="20"/>
    </location>
</feature>
<dbReference type="GO" id="GO:0005930">
    <property type="term" value="C:axoneme"/>
    <property type="evidence" value="ECO:0007669"/>
    <property type="project" value="TreeGrafter"/>
</dbReference>
<dbReference type="InterPro" id="IPR027417">
    <property type="entry name" value="P-loop_NTPase"/>
</dbReference>
<evidence type="ECO:0000256" key="1">
    <source>
        <dbReference type="ARBA" id="ARBA00004138"/>
    </source>
</evidence>
<gene>
    <name evidence="9" type="ORF">SMAX5B_015456</name>
</gene>
<sequence>MSETYDVPDKTGDHPHPLLKEKTCRVRDQLQLKSSSGDIDQTLFQPNPSELVFQNFTHTQTHKLPVVFVNNDKVSRHVKMELKHSEYFHVVGPEDAVSKVAPGLCATFPVVFTPTENKDYFHKLVFVTDQDRFEVPVRAIGPRAILDFPDELRLPLCPVKASTEKTHFVRNVGNSKANFTLHTQRPFSVTPAFGTLDIGVGMQVTVSFNPMTTGDQSQDLLLHYHTGEDVHVRLHGACEELNVHLEPDSVTLEKTYISLSSVHKLSLTNSTDIPLRYRWSAWPGQEEEDLSLLRESSVLQQKEEEERERLLFQCESDPTAIHRLPLLTRALQECRSRAARDRLVALSDSCITVEPAEGEIWPRTTALFYIVFKPEEAKLHQQTMYCDVTGRNSRLPLTITGEGLGPKLQLDYDLTYMQNVFIGDKECCEVLVSNKGLIDAPFRLSRPDTALGRCFSFSPEEGVVPTGACQIVEVTFHSRILGTFSEDLLLTVTGQPEPLTLTFSGCVIGPTFHFSVPELSFGDVAFGFPETLACTLFNTSLVPMTFALRVLGDGLGPPSVTSDRQVSEVTRSNWHGSAARDIRARPAEFYVSPAAGSLRCMSDVVIKVTLCSNTVKSYSLGLVVDVEGVGEKIAILPISARCVVPRIVVETPVLDFQRCFLNYPYEQEVQLTNPSPLPVCYGVLDQECEEAPLLLFGSSVPRGVILPHTSEKIPVFLRAKAVGELHHILPLATFGSVQPPLEVILTCVGQGPVVHVQNPQLDFGKIPVLTDITRTLRLSNHSPIPANFATRTSHRKSFWRVEPSEGEVPPESQLELRVVAHLRDTIDFRDKLEVSVRDSRTHTVQLSATGTGTTIVSDRPFAPKLDLGTHLSHETYQYRFQLSNHGQQIHRLYWATDGFPACTKTRKRDNSPGVTFLPPINAHRKKEVQSRGSVLSSSREKPVFSLTPSRLELWPGCSVDMVLTGSSDSPKVVRERLVCRGFVGNQDSYKLIMSVDVACRFVAPVLSISAKQLNYYIENVPGESLTPLYQKLVLKNVSALSLSMTLALVEPFSLCEARGAQSSATTKSMVLEDGAQTDLWVCYHPEYCQDWVSRVVDEYLEVQYQGHPQQDRVALHAEVHFPNLHFSTTSVDFGCVRNYTETHRTVTITNCSPLPVSYRWAFVEEQGHSDVRYVWYSKKTPLFYQFTSILVYMLYTNLRHYQGRFAVIAREKSTIHIGDVLFICCPRRESEMHEKKEEQKYPQNETEDGRRSSTSPSHPASPVRCSHRPGACDPGRTPGHVRVNEVFDVLPMYGHLLPGDQQLVTVSFYGHEHISREMVALCHVKEGPTYEVTLRGEASVISYSLNFNHIDFGRQLFDHMGKAEVTLRNTGKVGFKFTITYPQREEEEEEKEKEAEGLKEAPEELQRITPGQPTAIPSLGYVDAGAEQCLRVLYLPGCPEVFEKQLQLQVAYLPPEDITVTGQGVFPRISLNLPRNLSEECYRDVVQGARAAVDANAARDSANGGGATTREGGCKLTNEELLHMEIERVLVKENALAANASSLELRDSEISFRKCYKLSKLLLPEYVLDFGYVIHSKVPSHTVNVTNTGSVPVSLHANVKPLAGKGFSAEFERVKNLPCGETQTFTVKFDPQGAKLPTGDIRAVMTIQVADGPTVQVRLCAVVTVPAITVPIETLQFDTVQCGMCQMKTIPLLNRESVPCHWSITEEVKPFKIDKFMPLHQRKKVLQEQRPALVVFQTIPSSGVLAPGKRVHVQIKFSPAEGHAYNRRLVVHVAENAQPVFITAQGQGEEPQLKFCPSVLELGPCLPVSTGVEAAVAVVNPCPFPVEFYSLEFDTQYLNEEKILRLVQGYDDNNVLLLPPRFPGGSLPRELLDYYKEHCSQQKDEGSSSHFEFTYLHTQSQARLKKIKFEVKKNFNQLMTLSLHRLFFVRSVIQRPTEVNGEMLGQLEMTPVSRAIARHMCVDLSPEGQAAHNRRGIAVIVYGAPLTGKSSTAAALAHHYGGACLSVDAVVTYVLVNGTSPVSLTARQHYDSAAAEFAKRRAAQTIESTTEPGAEAHNGGSEPAPQDSTQVMPNASEEGCIDTNSQEAEQPLALCLVHCPLVIYGGDVTTLCGLLPNNLLVDILAERFQLTDCHRGVVIDGLTSVYTQSAATTLQIVLRALKKRKHIYVVNLSDSFDAMMARERAQREAEEALQEEEVEREERWLQELDEDGYDALTEEKKELVTQRHRGKIQEYKLRKLEQEEEEKRQHEEVKRLQEQELKKKSKKGGKKDTKEMTRRKIKESDQSVKKTEEAKGLQESPPPADKPEGEMVSLLKSKKQRYGQTFTNDAFRCFLLIYLLVLLYWEINIQPSNFLAVSSVQPVVSELQAQFIAYEQGKVQVAHILQHWDRTQGSLRVQLPPEDAPLVSEDVGSKKQRPPQSPAGKKGKKGTSKALSPMPSHADADKEGDRRRERASQQDVIPHIVLNVTERDDQETKELLKGSALPPLEQVLDDLGLGPSGPPIPPPVTLSVVPFPKKREPSNSQLACDCFTFLVPSEHDKPCEEQKDSEEDMFVSVMKEDGTLSRTRRKNSREIAVTKDKKGREFQRSKRRSSARAKTTHSPSRVSATSDSTEAELHENLELKHNQSLTKFRWVVPANGEVLVKIWFYSDVLGKFEQTLNFELLGTQRRYQLFCRGICAYPSISKDHRILFPRSKKVQKVEDRLQKTYVVKPGYFEFGPLLCSKTRDRYKENRYPENRETLVIHNNSGLEAEVQFTFQHDKQATTFILDPPTMTLKPDQKQELTVWAYPTRVEHVEDSVVCSIRDNPELVLVNLSCWGVRPELELETRHLHFDRVLLHRRDSRTVTLHNKTVLPVSWRLQGLEELGDEFSVPQDQGIISPNSSFILSLHFRARKPLHIKKKLRLEVSDVEDILGIVHTDYIQVSAEAYDIALDISPDGCLDFGTIKVFEEARLSLRMKNQGKYEIAYKFTFEQTQPNQPNLDSMFVLSPQSGILRPHEKPTTVKIVCTPKTAVSIGEQPIMPCQVIEPNIGNGGETIAILTIKVSVHAVFSRYKITPVCDINFGPLVFGSKRSQSFTIENNGFFEFRYSICNMVAETALIGRPGGKKIPQESVSGKASGASHKGRRESVQRDNHAVPNRLSLGIFSVAPCLGTLQPGTQQVVTVECAAEQLGCCNQGLLIDISDRDPSDHPEGVPYKLLAEVCRPAIALDMPSIFEEHHLCPSSEQLSSEQFRNAEGIYVLDDNQFVFHKVLVGRTAHARFKLTNSSKVHCVLCLAIRYGNAKMVRNMEVFHLSATTLNIPSQSHAFAVVTFTPQSMQQYGAVFEAAIEGANRMTPTSKTKVLEFELMGEGNLPSVCVLRPAPRNGSGSPVFRFRRVLVGRRHTLPLVLLNDGNVPAQVQIDILDKHGVFTLTAAPGNTCSSISCSQLEASDDSENRSVHRTTLELNVNEQVEFEVSFYSDGPVSAEAEMMLQVEDNQHSDTVIPLTGETYWEIVSLDNVRRPSQKMDREDDERGRGQANNGSSYCEVLDFGDCHVDCPYQESFTMTNHSSSTAVRFEWPPAGPQVVFSPQVGHLHAGCSKEVTVTFSSNQPVTLNNQPMRCEVHKVKFEQPVEQVMDWDDRQRTVQWLTPATQQESGTQPQQPVKNKVTETEPRCSVVEGSHWGLELRVSTVCDYVKFTCSANSIHFKDTMLYRTRLHQLQIVNGGRVRLGYSWQVLMDPSSNSDQGGESSVSRPGSRSVGGASTAARPSSAVSSVMSVLTRSRELPPFSVEPEFGTIEPGSTQDFSVRFSPLEAAQLQGRLLCSIPNLQYGNQAPCISVCGLSLQPHCHFDLEDSDYVSGSRRNPEFREPLDPDVRIIEFNAIGLSAPSTRTFAVVNPTSAPYSFKWKCEDADGSPFHCLSPCGDIPPGRKVEMCFEYVAKQLDAVESFWSFAIETLSLSFPFLCAGNTREPVVYLSRPHLELGELLVGLKAEHAVYLINGEEDPLYFTVLQSSLVCDDQESSLVLEPASGSVSPKDRLRLALSFTPCREGYVSFRLVLKVKRKSEPLALTVKADCFSLSTLVQVEDPDGGVRDIDPDRQDTVDFGKLGVSEQGTVNILVSNLARFSLEVNFDLTGPSELLQHLEAKPQHATVEVGEQLQSLLVFCPQVKCNLHDVRLSVKVKHGPTFTFAVKGTAVAPSVELSFTKFNFGKCFLFSPGLVSPSQTLVISNKGEVETSVQCQFKSTSYLETRFQPDVLSPGDAMDVPVTFRPREACRYHEKLTFVFNGCVTKHVDILGQGIELKLDVEDPKQRKLKLGHVTLGQKVKKQVVLVNRSLSGVSFTLLLSTDTPLDMMDLSFTPAGELNLTASGGSCHVEIQFSPRQHIPPFNAELLAECSGLLHPLLTVQGCCQVVEVQLDLNQLAFGAVVQHCQARKRIVMTNTGDMGARFHWKTKSFPPELSISPGKGFIPPGMEVPFDVTFAPKQLSNDKRYDDLTCIVENFSSPVTFTATGSCTAVSTSKEVLNFVCPVRGSHSQTLKLANPTNQRCSIRPVLEGEQWRAAPSVTLEALQQKTYEITYRPLTMAANGKKHLGSVFFSFPDGTATLYYLQGTADPPKVEDTLVRELPAKTEHTELLPVKNWLSKQQRFRVLIEILKPGKPDATVSLKGQEYIDVPALAKRNYKMSYFTYREGQHNTKVTFRNEATDEYLFYIVTFKATPPGVLATIELVTTVRRTTSATVQVENPLTTATCLTTECKSTSSATAQAENESKCADINAPPQHTVPPQSKDSLSFQYQPLRAGVSTARLTLCSADLGYFHYDLILRALPPPPEKTVSFNTSLGSSHSVLVKFTNYCRFKTDYACKIDCPDFAVGKLIVAPPGPLTGCEANFEVCFEPHQVGEVRGQLSLSSGLGGEYVFPLHGICLPAKAQGPFTVTAGRIAAIPFKNVFLQTVAFSFQVDNPCFTVKGVDSLPSKKTHNTLVSFVAPAGGQPGPWLGKLTISSQRAEGHSNPCSWVFYLKGVRPDSA</sequence>
<feature type="region of interest" description="Disordered" evidence="6">
    <location>
        <begin position="1383"/>
        <end position="1403"/>
    </location>
</feature>
<dbReference type="PANTHER" id="PTHR23053">
    <property type="entry name" value="DLEC1 DELETED IN LUNG AND ESOPHAGEAL CANCER 1"/>
    <property type="match status" value="1"/>
</dbReference>
<keyword evidence="5" id="KW-0966">Cell projection</keyword>
<dbReference type="Pfam" id="PF17213">
    <property type="entry name" value="Hydin_ADK"/>
    <property type="match status" value="2"/>
</dbReference>
<reference evidence="9 10" key="1">
    <citation type="submission" date="2017-12" db="EMBL/GenBank/DDBJ databases">
        <title>Integrating genomic resources of turbot (Scophthalmus maximus) in depth evaluation of genetic and physical mapping variation across individuals.</title>
        <authorList>
            <person name="Martinez P."/>
        </authorList>
    </citation>
    <scope>NUCLEOTIDE SEQUENCE [LARGE SCALE GENOMIC DNA]</scope>
</reference>
<feature type="region of interest" description="Disordered" evidence="6">
    <location>
        <begin position="1"/>
        <end position="20"/>
    </location>
</feature>
<accession>A0A2U9BX54</accession>
<feature type="region of interest" description="Disordered" evidence="6">
    <location>
        <begin position="2242"/>
        <end position="2310"/>
    </location>
</feature>
<keyword evidence="10" id="KW-1185">Reference proteome</keyword>